<sequence>MGFLFVITDLKFTFAAQTNKIKQIRFMKKFLLCALTAFTFCSVKAQEVKNTIKINPLSALLRTGSVFYERKVDDGMSVQLGVAYTGIKLDDTKFTGLAVTPEVRFYLKKHAPAGLYAAPFLRYQNYTVSDDADEGKYTSFGGGAVMGYQWVFGSGFALDLFFGPSYNNGNYKASSGSDEPEIKGGIEGFGLRTGVTIGFGF</sequence>
<evidence type="ECO:0008006" key="3">
    <source>
        <dbReference type="Google" id="ProtNLM"/>
    </source>
</evidence>
<keyword evidence="2" id="KW-1185">Reference proteome</keyword>
<dbReference type="STRING" id="151894.SAMN04488524_1410"/>
<proteinExistence type="predicted"/>
<name>A0A1W2AH11_9SPHI</name>
<accession>A0A1W2AH11</accession>
<dbReference type="AlphaFoldDB" id="A0A1W2AH11"/>
<gene>
    <name evidence="1" type="ORF">SAMN04488524_1410</name>
</gene>
<evidence type="ECO:0000313" key="2">
    <source>
        <dbReference type="Proteomes" id="UP000192756"/>
    </source>
</evidence>
<protein>
    <recommendedName>
        <fullName evidence="3">DUF3575 domain-containing protein</fullName>
    </recommendedName>
</protein>
<dbReference type="EMBL" id="FWXT01000001">
    <property type="protein sequence ID" value="SMC59956.1"/>
    <property type="molecule type" value="Genomic_DNA"/>
</dbReference>
<evidence type="ECO:0000313" key="1">
    <source>
        <dbReference type="EMBL" id="SMC59956.1"/>
    </source>
</evidence>
<reference evidence="2" key="1">
    <citation type="submission" date="2017-04" db="EMBL/GenBank/DDBJ databases">
        <authorList>
            <person name="Varghese N."/>
            <person name="Submissions S."/>
        </authorList>
    </citation>
    <scope>NUCLEOTIDE SEQUENCE [LARGE SCALE GENOMIC DNA]</scope>
    <source>
        <strain evidence="2">DSM 12126</strain>
    </source>
</reference>
<dbReference type="Pfam" id="PF12099">
    <property type="entry name" value="DUF3575"/>
    <property type="match status" value="1"/>
</dbReference>
<organism evidence="1 2">
    <name type="scientific">Pedobacter africanus</name>
    <dbReference type="NCBI Taxonomy" id="151894"/>
    <lineage>
        <taxon>Bacteria</taxon>
        <taxon>Pseudomonadati</taxon>
        <taxon>Bacteroidota</taxon>
        <taxon>Sphingobacteriia</taxon>
        <taxon>Sphingobacteriales</taxon>
        <taxon>Sphingobacteriaceae</taxon>
        <taxon>Pedobacter</taxon>
    </lineage>
</organism>
<dbReference type="Proteomes" id="UP000192756">
    <property type="component" value="Unassembled WGS sequence"/>
</dbReference>
<dbReference type="InterPro" id="IPR021958">
    <property type="entry name" value="DUF3575"/>
</dbReference>